<evidence type="ECO:0000256" key="3">
    <source>
        <dbReference type="ARBA" id="ARBA00019132"/>
    </source>
</evidence>
<feature type="region of interest" description="Disordered" evidence="8">
    <location>
        <begin position="1"/>
        <end position="35"/>
    </location>
</feature>
<dbReference type="EMBL" id="QJNU01000231">
    <property type="protein sequence ID" value="RYP04023.1"/>
    <property type="molecule type" value="Genomic_DNA"/>
</dbReference>
<keyword evidence="7" id="KW-0539">Nucleus</keyword>
<comment type="subcellular location">
    <subcellularLocation>
        <location evidence="1">Nucleus</location>
    </subcellularLocation>
</comment>
<organism evidence="10 11">
    <name type="scientific">Monosporascus ibericus</name>
    <dbReference type="NCBI Taxonomy" id="155417"/>
    <lineage>
        <taxon>Eukaryota</taxon>
        <taxon>Fungi</taxon>
        <taxon>Dikarya</taxon>
        <taxon>Ascomycota</taxon>
        <taxon>Pezizomycotina</taxon>
        <taxon>Sordariomycetes</taxon>
        <taxon>Xylariomycetidae</taxon>
        <taxon>Xylariales</taxon>
        <taxon>Xylariales incertae sedis</taxon>
        <taxon>Monosporascus</taxon>
    </lineage>
</organism>
<evidence type="ECO:0000256" key="5">
    <source>
        <dbReference type="ARBA" id="ARBA00023015"/>
    </source>
</evidence>
<dbReference type="InterPro" id="IPR032563">
    <property type="entry name" value="DAMP1_SANT-like"/>
</dbReference>
<feature type="compositionally biased region" description="Polar residues" evidence="8">
    <location>
        <begin position="545"/>
        <end position="555"/>
    </location>
</feature>
<comment type="similarity">
    <text evidence="2">Belongs to the SWC4 family.</text>
</comment>
<dbReference type="Pfam" id="PF16282">
    <property type="entry name" value="SANT_DAMP1_like"/>
    <property type="match status" value="1"/>
</dbReference>
<evidence type="ECO:0000313" key="10">
    <source>
        <dbReference type="EMBL" id="RYP04023.1"/>
    </source>
</evidence>
<feature type="region of interest" description="Disordered" evidence="8">
    <location>
        <begin position="61"/>
        <end position="123"/>
    </location>
</feature>
<feature type="compositionally biased region" description="Basic and acidic residues" evidence="8">
    <location>
        <begin position="404"/>
        <end position="414"/>
    </location>
</feature>
<feature type="compositionally biased region" description="Basic residues" evidence="8">
    <location>
        <begin position="61"/>
        <end position="70"/>
    </location>
</feature>
<dbReference type="GO" id="GO:0000122">
    <property type="term" value="P:negative regulation of transcription by RNA polymerase II"/>
    <property type="evidence" value="ECO:0007669"/>
    <property type="project" value="TreeGrafter"/>
</dbReference>
<name>A0A4Q4TFF9_9PEZI</name>
<dbReference type="Proteomes" id="UP000293360">
    <property type="component" value="Unassembled WGS sequence"/>
</dbReference>
<dbReference type="GO" id="GO:0003714">
    <property type="term" value="F:transcription corepressor activity"/>
    <property type="evidence" value="ECO:0007669"/>
    <property type="project" value="TreeGrafter"/>
</dbReference>
<feature type="compositionally biased region" description="Low complexity" evidence="8">
    <location>
        <begin position="611"/>
        <end position="620"/>
    </location>
</feature>
<dbReference type="OrthoDB" id="19740at2759"/>
<evidence type="ECO:0000256" key="8">
    <source>
        <dbReference type="SAM" id="MobiDB-lite"/>
    </source>
</evidence>
<feature type="compositionally biased region" description="Low complexity" evidence="8">
    <location>
        <begin position="352"/>
        <end position="368"/>
    </location>
</feature>
<accession>A0A4Q4TFF9</accession>
<evidence type="ECO:0000259" key="9">
    <source>
        <dbReference type="Pfam" id="PF16282"/>
    </source>
</evidence>
<dbReference type="GO" id="GO:0000812">
    <property type="term" value="C:Swr1 complex"/>
    <property type="evidence" value="ECO:0007669"/>
    <property type="project" value="TreeGrafter"/>
</dbReference>
<protein>
    <recommendedName>
        <fullName evidence="3">SWR1-complex protein 4</fullName>
    </recommendedName>
</protein>
<feature type="domain" description="DAMP1 SANT/Myb-like" evidence="9">
    <location>
        <begin position="129"/>
        <end position="230"/>
    </location>
</feature>
<keyword evidence="4" id="KW-0156">Chromatin regulator</keyword>
<dbReference type="AlphaFoldDB" id="A0A4Q4TFF9"/>
<feature type="compositionally biased region" description="Basic and acidic residues" evidence="8">
    <location>
        <begin position="590"/>
        <end position="605"/>
    </location>
</feature>
<feature type="region of interest" description="Disordered" evidence="8">
    <location>
        <begin position="334"/>
        <end position="415"/>
    </location>
</feature>
<dbReference type="InterPro" id="IPR027109">
    <property type="entry name" value="Swc4/Dmap1"/>
</dbReference>
<dbReference type="STRING" id="155417.A0A4Q4TFF9"/>
<dbReference type="GO" id="GO:0006338">
    <property type="term" value="P:chromatin remodeling"/>
    <property type="evidence" value="ECO:0007669"/>
    <property type="project" value="InterPro"/>
</dbReference>
<dbReference type="PANTHER" id="PTHR12855:SF10">
    <property type="entry name" value="DNA METHYLTRANSFERASE 1-ASSOCIATED PROTEIN 1"/>
    <property type="match status" value="1"/>
</dbReference>
<feature type="region of interest" description="Disordered" evidence="8">
    <location>
        <begin position="505"/>
        <end position="628"/>
    </location>
</feature>
<dbReference type="GO" id="GO:0006281">
    <property type="term" value="P:DNA repair"/>
    <property type="evidence" value="ECO:0007669"/>
    <property type="project" value="InterPro"/>
</dbReference>
<evidence type="ECO:0000256" key="7">
    <source>
        <dbReference type="ARBA" id="ARBA00023242"/>
    </source>
</evidence>
<keyword evidence="5" id="KW-0805">Transcription regulation</keyword>
<evidence type="ECO:0000256" key="6">
    <source>
        <dbReference type="ARBA" id="ARBA00023163"/>
    </source>
</evidence>
<proteinExistence type="inferred from homology"/>
<reference evidence="10 11" key="1">
    <citation type="submission" date="2018-06" db="EMBL/GenBank/DDBJ databases">
        <title>Complete Genomes of Monosporascus.</title>
        <authorList>
            <person name="Robinson A.J."/>
            <person name="Natvig D.O."/>
        </authorList>
    </citation>
    <scope>NUCLEOTIDE SEQUENCE [LARGE SCALE GENOMIC DNA]</scope>
    <source>
        <strain evidence="10 11">CBS 110550</strain>
    </source>
</reference>
<comment type="caution">
    <text evidence="10">The sequence shown here is derived from an EMBL/GenBank/DDBJ whole genome shotgun (WGS) entry which is preliminary data.</text>
</comment>
<evidence type="ECO:0000256" key="2">
    <source>
        <dbReference type="ARBA" id="ARBA00006918"/>
    </source>
</evidence>
<keyword evidence="6" id="KW-0804">Transcription</keyword>
<evidence type="ECO:0000256" key="1">
    <source>
        <dbReference type="ARBA" id="ARBA00004123"/>
    </source>
</evidence>
<feature type="compositionally biased region" description="Basic and acidic residues" evidence="8">
    <location>
        <begin position="382"/>
        <end position="397"/>
    </location>
</feature>
<sequence>MASVDVRDVLNLPAEGSTPRPTKKQKTAGPRPNLKGLAREVQNLGGDNPIAIVPEISTFKKRRFGSRKPAARWEMTPFRNSAREDGSLQLRHWRKRTEHQSRGPQQQDGEGADNGPEPEKTSPELEDSMFAKFNVKVDIPEYSDDQYKYNLTSNEWTKEETDYLFDLAREFDLRWPLIWDRYDYKPSLPEGTSNGDADATDPNTAIVPASRVRSMEEMKARYYEVAAKMMAIQKPVQYMTPVEFNLHETMANFNPASETQRKKFAEDFMSRSKEEAREEESLLIEVRRILARTEKLNQERRELYNRLDYPHTDQDISAFKSSAGLQTLLQNLMSQDKSKKRKSIMESNGTNTPAAGQQPAQPASTPASESRRESMATPTTAAHRDSVGNSERPEKPAKKGAQQPERKQLSEADRQLYGVSYHDRLGSGPTFRYERINKILTTKSHAQHQRITNTLAELDVPSRLNMPTRAVVEEMEKLLNSIGILLDMRKMNDKVEAEIKLERAKKAEREKHLAPPEPSNAADTNGGPSEEVKADDEGEKPESAVNGTDGTTSSDAKADSQADGQQPQANGEGQDDNASAMEVDGSQKNAEVKQEATDDKSERPVSRQKRSASVLSSVSDKSAKRQKK</sequence>
<feature type="compositionally biased region" description="Polar residues" evidence="8">
    <location>
        <begin position="562"/>
        <end position="571"/>
    </location>
</feature>
<feature type="compositionally biased region" description="Basic and acidic residues" evidence="8">
    <location>
        <begin position="505"/>
        <end position="514"/>
    </location>
</feature>
<evidence type="ECO:0000256" key="4">
    <source>
        <dbReference type="ARBA" id="ARBA00022853"/>
    </source>
</evidence>
<gene>
    <name evidence="10" type="ORF">DL764_004717</name>
</gene>
<evidence type="ECO:0000313" key="11">
    <source>
        <dbReference type="Proteomes" id="UP000293360"/>
    </source>
</evidence>
<dbReference type="PANTHER" id="PTHR12855">
    <property type="entry name" value="DNA METHYLTRANSFERASE 1-ASSOCIATED PROTEIN 1 FAMILY MEMBER"/>
    <property type="match status" value="1"/>
</dbReference>
<keyword evidence="11" id="KW-1185">Reference proteome</keyword>
<dbReference type="Gene3D" id="1.10.10.60">
    <property type="entry name" value="Homeodomain-like"/>
    <property type="match status" value="1"/>
</dbReference>
<dbReference type="GO" id="GO:0035267">
    <property type="term" value="C:NuA4 histone acetyltransferase complex"/>
    <property type="evidence" value="ECO:0007669"/>
    <property type="project" value="InterPro"/>
</dbReference>